<feature type="domain" description="EngC GTPase" evidence="2">
    <location>
        <begin position="103"/>
        <end position="245"/>
    </location>
</feature>
<reference evidence="3 4" key="1">
    <citation type="submission" date="2020-03" db="EMBL/GenBank/DDBJ databases">
        <title>WGS of the type strain of Planosporangium spp.</title>
        <authorList>
            <person name="Thawai C."/>
        </authorList>
    </citation>
    <scope>NUCLEOTIDE SEQUENCE [LARGE SCALE GENOMIC DNA]</scope>
    <source>
        <strain evidence="3 4">TBRC 5610</strain>
    </source>
</reference>
<dbReference type="InterPro" id="IPR010914">
    <property type="entry name" value="RsgA_GTPase_dom"/>
</dbReference>
<organism evidence="3 4">
    <name type="scientific">Planosporangium thailandense</name>
    <dbReference type="NCBI Taxonomy" id="765197"/>
    <lineage>
        <taxon>Bacteria</taxon>
        <taxon>Bacillati</taxon>
        <taxon>Actinomycetota</taxon>
        <taxon>Actinomycetes</taxon>
        <taxon>Micromonosporales</taxon>
        <taxon>Micromonosporaceae</taxon>
        <taxon>Planosporangium</taxon>
    </lineage>
</organism>
<dbReference type="Pfam" id="PF03193">
    <property type="entry name" value="RsgA_GTPase"/>
    <property type="match status" value="1"/>
</dbReference>
<dbReference type="SUPFAM" id="SSF52540">
    <property type="entry name" value="P-loop containing nucleoside triphosphate hydrolases"/>
    <property type="match status" value="1"/>
</dbReference>
<dbReference type="RefSeq" id="WP_167925318.1">
    <property type="nucleotide sequence ID" value="NZ_JAATVY010000006.1"/>
</dbReference>
<comment type="caution">
    <text evidence="3">The sequence shown here is derived from an EMBL/GenBank/DDBJ whole genome shotgun (WGS) entry which is preliminary data.</text>
</comment>
<accession>A0ABX0XX92</accession>
<dbReference type="EMBL" id="JAATVY010000006">
    <property type="protein sequence ID" value="NJC70428.1"/>
    <property type="molecule type" value="Genomic_DNA"/>
</dbReference>
<evidence type="ECO:0000313" key="4">
    <source>
        <dbReference type="Proteomes" id="UP000722989"/>
    </source>
</evidence>
<evidence type="ECO:0000256" key="1">
    <source>
        <dbReference type="ARBA" id="ARBA00022517"/>
    </source>
</evidence>
<evidence type="ECO:0000259" key="2">
    <source>
        <dbReference type="Pfam" id="PF03193"/>
    </source>
</evidence>
<gene>
    <name evidence="3" type="primary">rsgA</name>
    <name evidence="3" type="ORF">HC031_12000</name>
</gene>
<name>A0ABX0XX92_9ACTN</name>
<keyword evidence="4" id="KW-1185">Reference proteome</keyword>
<dbReference type="InterPro" id="IPR027417">
    <property type="entry name" value="P-loop_NTPase"/>
</dbReference>
<sequence length="261" mass="26642">MTFDLGSLGWDPSFAAAYAGYDRPSRRPGRVMRVDRGVCTVLGESGAVRASLAGAVLAAAACDPGVLPCAGDWVVVHTWPDRRVTVESVLPRRNAVGGGGRYGRPLAANLDAVAVVEPLEPAPDGGRIARLLAPVAAAGVTSVVVLTTAGRGDARPRPVAPGVPVHVVDVRTGAGLAHLRRYTGRGRTLGLLGSSRAARAGVVDALAGATVLTTQALRADGRGRRTTSLRGLIPVPGGGVVIDTPEAEPADLPAVTLRKLS</sequence>
<proteinExistence type="predicted"/>
<dbReference type="PANTHER" id="PTHR32120">
    <property type="entry name" value="SMALL RIBOSOMAL SUBUNIT BIOGENESIS GTPASE RSGA"/>
    <property type="match status" value="1"/>
</dbReference>
<dbReference type="Gene3D" id="3.40.50.300">
    <property type="entry name" value="P-loop containing nucleotide triphosphate hydrolases"/>
    <property type="match status" value="1"/>
</dbReference>
<evidence type="ECO:0000313" key="3">
    <source>
        <dbReference type="EMBL" id="NJC70428.1"/>
    </source>
</evidence>
<dbReference type="PANTHER" id="PTHR32120:SF10">
    <property type="entry name" value="SMALL RIBOSOMAL SUBUNIT BIOGENESIS GTPASE RSGA"/>
    <property type="match status" value="1"/>
</dbReference>
<dbReference type="Proteomes" id="UP000722989">
    <property type="component" value="Unassembled WGS sequence"/>
</dbReference>
<keyword evidence="1" id="KW-0690">Ribosome biogenesis</keyword>
<protein>
    <submittedName>
        <fullName evidence="3">GTPase RsgA</fullName>
    </submittedName>
</protein>
<dbReference type="InterPro" id="IPR004881">
    <property type="entry name" value="Ribosome_biogen_GTPase_RsgA"/>
</dbReference>